<comment type="subcellular location">
    <subcellularLocation>
        <location evidence="6">Cytoplasm</location>
    </subcellularLocation>
</comment>
<dbReference type="InterPro" id="IPR029063">
    <property type="entry name" value="SAM-dependent_MTases_sf"/>
</dbReference>
<keyword evidence="5 6" id="KW-0949">S-adenosyl-L-methionine</keyword>
<feature type="binding site" evidence="6">
    <location>
        <begin position="124"/>
        <end position="125"/>
    </location>
    <ligand>
        <name>S-adenosyl-L-methionine</name>
        <dbReference type="ChEBI" id="CHEBI:59789"/>
    </ligand>
</feature>
<feature type="binding site" evidence="6">
    <location>
        <position position="138"/>
    </location>
    <ligand>
        <name>S-adenosyl-L-methionine</name>
        <dbReference type="ChEBI" id="CHEBI:59789"/>
    </ligand>
</feature>
<dbReference type="EMBL" id="VUKA01000002">
    <property type="protein sequence ID" value="KAA2213882.1"/>
    <property type="molecule type" value="Genomic_DNA"/>
</dbReference>
<dbReference type="AlphaFoldDB" id="A0A5B2THB7"/>
<dbReference type="PANTHER" id="PTHR31760:SF0">
    <property type="entry name" value="S-ADENOSYL-L-METHIONINE-DEPENDENT METHYLTRANSFERASES SUPERFAMILY PROTEIN"/>
    <property type="match status" value="1"/>
</dbReference>
<evidence type="ECO:0000256" key="3">
    <source>
        <dbReference type="ARBA" id="ARBA00022603"/>
    </source>
</evidence>
<dbReference type="PANTHER" id="PTHR31760">
    <property type="entry name" value="S-ADENOSYL-L-METHIONINE-DEPENDENT METHYLTRANSFERASES SUPERFAMILY PROTEIN"/>
    <property type="match status" value="1"/>
</dbReference>
<dbReference type="NCBIfam" id="TIGR00138">
    <property type="entry name" value="rsmG_gidB"/>
    <property type="match status" value="1"/>
</dbReference>
<comment type="function">
    <text evidence="6">Specifically methylates the N7 position of guanine in position 527 of 16S rRNA.</text>
</comment>
<dbReference type="GO" id="GO:0005829">
    <property type="term" value="C:cytosol"/>
    <property type="evidence" value="ECO:0007669"/>
    <property type="project" value="TreeGrafter"/>
</dbReference>
<keyword evidence="4 6" id="KW-0808">Transferase</keyword>
<comment type="caution">
    <text evidence="6">Lacks conserved residue(s) required for the propagation of feature annotation.</text>
</comment>
<dbReference type="Pfam" id="PF02527">
    <property type="entry name" value="GidB"/>
    <property type="match status" value="1"/>
</dbReference>
<proteinExistence type="inferred from homology"/>
<organism evidence="7 8">
    <name type="scientific">Teichococcus oryzae</name>
    <dbReference type="NCBI Taxonomy" id="1608942"/>
    <lineage>
        <taxon>Bacteria</taxon>
        <taxon>Pseudomonadati</taxon>
        <taxon>Pseudomonadota</taxon>
        <taxon>Alphaproteobacteria</taxon>
        <taxon>Acetobacterales</taxon>
        <taxon>Roseomonadaceae</taxon>
        <taxon>Roseomonas</taxon>
    </lineage>
</organism>
<evidence type="ECO:0000256" key="4">
    <source>
        <dbReference type="ARBA" id="ARBA00022679"/>
    </source>
</evidence>
<keyword evidence="1 6" id="KW-0963">Cytoplasm</keyword>
<evidence type="ECO:0000256" key="6">
    <source>
        <dbReference type="HAMAP-Rule" id="MF_00074"/>
    </source>
</evidence>
<dbReference type="SUPFAM" id="SSF53335">
    <property type="entry name" value="S-adenosyl-L-methionine-dependent methyltransferases"/>
    <property type="match status" value="1"/>
</dbReference>
<evidence type="ECO:0000256" key="1">
    <source>
        <dbReference type="ARBA" id="ARBA00022490"/>
    </source>
</evidence>
<feature type="binding site" evidence="6">
    <location>
        <position position="79"/>
    </location>
    <ligand>
        <name>S-adenosyl-L-methionine</name>
        <dbReference type="ChEBI" id="CHEBI:59789"/>
    </ligand>
</feature>
<sequence length="208" mass="22763">MKQEEVLQLPGTLDVSRETQGRLDRFADLFMRWNARINLMAGQDLKVLRHRHMADSLQLLPLISQGEGPLADLGSGGGFPGLVLAMALERPVHLVESDRRKAAFLQAAAAELKLRHVHIHAERIEAVRLPPIAVLTARALAPLESLLGWASRLMAPDGVAIFPKGRSASSELESARAAGWTMDVERFKSSTDPEATLLRITGIRRAGD</sequence>
<comment type="similarity">
    <text evidence="6">Belongs to the methyltransferase superfamily. RNA methyltransferase RsmG family.</text>
</comment>
<comment type="catalytic activity">
    <reaction evidence="6">
        <text>guanosine(527) in 16S rRNA + S-adenosyl-L-methionine = N(7)-methylguanosine(527) in 16S rRNA + S-adenosyl-L-homocysteine</text>
        <dbReference type="Rhea" id="RHEA:42732"/>
        <dbReference type="Rhea" id="RHEA-COMP:10209"/>
        <dbReference type="Rhea" id="RHEA-COMP:10210"/>
        <dbReference type="ChEBI" id="CHEBI:57856"/>
        <dbReference type="ChEBI" id="CHEBI:59789"/>
        <dbReference type="ChEBI" id="CHEBI:74269"/>
        <dbReference type="ChEBI" id="CHEBI:74480"/>
        <dbReference type="EC" id="2.1.1.170"/>
    </reaction>
</comment>
<evidence type="ECO:0000313" key="7">
    <source>
        <dbReference type="EMBL" id="KAA2213882.1"/>
    </source>
</evidence>
<dbReference type="InterPro" id="IPR003682">
    <property type="entry name" value="rRNA_ssu_MeTfrase_G"/>
</dbReference>
<evidence type="ECO:0000256" key="2">
    <source>
        <dbReference type="ARBA" id="ARBA00022552"/>
    </source>
</evidence>
<feature type="binding site" evidence="6">
    <location>
        <position position="74"/>
    </location>
    <ligand>
        <name>S-adenosyl-L-methionine</name>
        <dbReference type="ChEBI" id="CHEBI:59789"/>
    </ligand>
</feature>
<name>A0A5B2THB7_9PROT</name>
<gene>
    <name evidence="6 7" type="primary">rsmG</name>
    <name evidence="7" type="ORF">F0Q34_07470</name>
</gene>
<comment type="caution">
    <text evidence="7">The sequence shown here is derived from an EMBL/GenBank/DDBJ whole genome shotgun (WGS) entry which is preliminary data.</text>
</comment>
<keyword evidence="3 6" id="KW-0489">Methyltransferase</keyword>
<dbReference type="Proteomes" id="UP000322110">
    <property type="component" value="Unassembled WGS sequence"/>
</dbReference>
<dbReference type="Gene3D" id="3.40.50.150">
    <property type="entry name" value="Vaccinia Virus protein VP39"/>
    <property type="match status" value="1"/>
</dbReference>
<dbReference type="OrthoDB" id="9808773at2"/>
<keyword evidence="8" id="KW-1185">Reference proteome</keyword>
<reference evidence="7 8" key="1">
    <citation type="journal article" date="2015" name="Int. J. Syst. Evol. Microbiol.">
        <title>Roseomonas oryzae sp. nov., isolated from paddy rhizosphere soil.</title>
        <authorList>
            <person name="Ramaprasad E.V."/>
            <person name="Sasikala Ch."/>
            <person name="Ramana Ch.V."/>
        </authorList>
    </citation>
    <scope>NUCLEOTIDE SEQUENCE [LARGE SCALE GENOMIC DNA]</scope>
    <source>
        <strain evidence="7 8">KCTC 42542</strain>
    </source>
</reference>
<dbReference type="EC" id="2.1.1.170" evidence="6"/>
<evidence type="ECO:0000256" key="5">
    <source>
        <dbReference type="ARBA" id="ARBA00022691"/>
    </source>
</evidence>
<dbReference type="PIRSF" id="PIRSF003078">
    <property type="entry name" value="GidB"/>
    <property type="match status" value="1"/>
</dbReference>
<accession>A0A5B2THB7</accession>
<dbReference type="GO" id="GO:0070043">
    <property type="term" value="F:rRNA (guanine-N7-)-methyltransferase activity"/>
    <property type="evidence" value="ECO:0007669"/>
    <property type="project" value="UniProtKB-UniRule"/>
</dbReference>
<protein>
    <recommendedName>
        <fullName evidence="6">Ribosomal RNA small subunit methyltransferase G</fullName>
        <ecNumber evidence="6">2.1.1.170</ecNumber>
    </recommendedName>
    <alternativeName>
        <fullName evidence="6">16S rRNA 7-methylguanosine methyltransferase</fullName>
        <shortName evidence="6">16S rRNA m7G methyltransferase</shortName>
    </alternativeName>
</protein>
<keyword evidence="2 6" id="KW-0698">rRNA processing</keyword>
<dbReference type="RefSeq" id="WP_149811538.1">
    <property type="nucleotide sequence ID" value="NZ_VUKA01000002.1"/>
</dbReference>
<dbReference type="HAMAP" id="MF_00074">
    <property type="entry name" value="16SrRNA_methyltr_G"/>
    <property type="match status" value="1"/>
</dbReference>
<evidence type="ECO:0000313" key="8">
    <source>
        <dbReference type="Proteomes" id="UP000322110"/>
    </source>
</evidence>